<sequence>MNGWKFRLSPREIPETRWFNNLQQAILLHLEGEDPREFGLVAKPSLQITLELST</sequence>
<organism evidence="1 2">
    <name type="scientific">Microcystis aeruginosa PCC 9806</name>
    <dbReference type="NCBI Taxonomy" id="1160282"/>
    <lineage>
        <taxon>Bacteria</taxon>
        <taxon>Bacillati</taxon>
        <taxon>Cyanobacteriota</taxon>
        <taxon>Cyanophyceae</taxon>
        <taxon>Oscillatoriophycideae</taxon>
        <taxon>Chroococcales</taxon>
        <taxon>Microcystaceae</taxon>
        <taxon>Microcystis</taxon>
    </lineage>
</organism>
<proteinExistence type="predicted"/>
<evidence type="ECO:0000313" key="1">
    <source>
        <dbReference type="EMBL" id="CCI13040.1"/>
    </source>
</evidence>
<name>I4GTB6_MICAE</name>
<dbReference type="Proteomes" id="UP000003273">
    <property type="component" value="Unassembled WGS sequence"/>
</dbReference>
<dbReference type="HOGENOM" id="CLU_3045314_0_0_3"/>
<gene>
    <name evidence="1" type="ORF">MICAE_1600007</name>
</gene>
<dbReference type="EMBL" id="CAIL01000069">
    <property type="protein sequence ID" value="CCI13040.1"/>
    <property type="molecule type" value="Genomic_DNA"/>
</dbReference>
<accession>I4GTB6</accession>
<reference evidence="1 2" key="1">
    <citation type="submission" date="2012-04" db="EMBL/GenBank/DDBJ databases">
        <authorList>
            <person name="Genoscope - CEA"/>
        </authorList>
    </citation>
    <scope>NUCLEOTIDE SEQUENCE [LARGE SCALE GENOMIC DNA]</scope>
    <source>
        <strain evidence="1 2">9806</strain>
    </source>
</reference>
<protein>
    <submittedName>
        <fullName evidence="1">Uncharacterized protein</fullName>
    </submittedName>
</protein>
<dbReference type="AlphaFoldDB" id="I4GTB6"/>
<comment type="caution">
    <text evidence="1">The sequence shown here is derived from an EMBL/GenBank/DDBJ whole genome shotgun (WGS) entry which is preliminary data.</text>
</comment>
<evidence type="ECO:0000313" key="2">
    <source>
        <dbReference type="Proteomes" id="UP000003273"/>
    </source>
</evidence>